<dbReference type="Pfam" id="PF04520">
    <property type="entry name" value="Senescence_reg"/>
    <property type="match status" value="1"/>
</dbReference>
<feature type="region of interest" description="Disordered" evidence="2">
    <location>
        <begin position="95"/>
        <end position="150"/>
    </location>
</feature>
<comment type="caution">
    <text evidence="3">The sequence shown here is derived from an EMBL/GenBank/DDBJ whole genome shotgun (WGS) entry which is preliminary data.</text>
</comment>
<dbReference type="PANTHER" id="PTHR46525">
    <property type="entry name" value="EMB|CAB72159.1"/>
    <property type="match status" value="1"/>
</dbReference>
<evidence type="ECO:0000256" key="1">
    <source>
        <dbReference type="ARBA" id="ARBA00034773"/>
    </source>
</evidence>
<accession>A0AAV0PP60</accession>
<dbReference type="Proteomes" id="UP001154282">
    <property type="component" value="Unassembled WGS sequence"/>
</dbReference>
<evidence type="ECO:0000313" key="3">
    <source>
        <dbReference type="EMBL" id="CAI0472352.1"/>
    </source>
</evidence>
<dbReference type="InterPro" id="IPR007608">
    <property type="entry name" value="Senescence_reg_S40"/>
</dbReference>
<dbReference type="GO" id="GO:0010150">
    <property type="term" value="P:leaf senescence"/>
    <property type="evidence" value="ECO:0007669"/>
    <property type="project" value="UniProtKB-ARBA"/>
</dbReference>
<feature type="region of interest" description="Disordered" evidence="2">
    <location>
        <begin position="35"/>
        <end position="60"/>
    </location>
</feature>
<dbReference type="AlphaFoldDB" id="A0AAV0PP60"/>
<sequence length="188" mass="20788">MAARSGKLFRSNIFAGSEVEIDPESVFEFEESDVVWSSSGDGGANHYRSRSKGGGNKRLPAAAAAAGFRSAAVPTSASLPLNIPDWSKIYKEESYGGRRRRRRRAAEVDISMSELGDHLEEEEDSDDYEEEEEEWASGGGAERLPPHEYLARRRGASLSVHEGAGRTLKGRDLRQVRNAVWKKVGFED</sequence>
<reference evidence="3" key="1">
    <citation type="submission" date="2022-08" db="EMBL/GenBank/DDBJ databases">
        <authorList>
            <person name="Gutierrez-Valencia J."/>
        </authorList>
    </citation>
    <scope>NUCLEOTIDE SEQUENCE</scope>
</reference>
<evidence type="ECO:0000256" key="2">
    <source>
        <dbReference type="SAM" id="MobiDB-lite"/>
    </source>
</evidence>
<evidence type="ECO:0008006" key="5">
    <source>
        <dbReference type="Google" id="ProtNLM"/>
    </source>
</evidence>
<comment type="similarity">
    <text evidence="1">Belongs to the senescence regulator S40 family.</text>
</comment>
<dbReference type="EMBL" id="CAMGYJ010000009">
    <property type="protein sequence ID" value="CAI0472352.1"/>
    <property type="molecule type" value="Genomic_DNA"/>
</dbReference>
<name>A0AAV0PP60_9ROSI</name>
<gene>
    <name evidence="3" type="ORF">LITE_LOCUS39236</name>
</gene>
<dbReference type="PANTHER" id="PTHR46525:SF6">
    <property type="entry name" value="ARABIDOPSIS THALIANA GENOMIC DNA, CHROMOSOME 5, P1 CLONE:MOK16"/>
    <property type="match status" value="1"/>
</dbReference>
<keyword evidence="4" id="KW-1185">Reference proteome</keyword>
<protein>
    <recommendedName>
        <fullName evidence="5">Senescence regulator</fullName>
    </recommendedName>
</protein>
<evidence type="ECO:0000313" key="4">
    <source>
        <dbReference type="Proteomes" id="UP001154282"/>
    </source>
</evidence>
<organism evidence="3 4">
    <name type="scientific">Linum tenue</name>
    <dbReference type="NCBI Taxonomy" id="586396"/>
    <lineage>
        <taxon>Eukaryota</taxon>
        <taxon>Viridiplantae</taxon>
        <taxon>Streptophyta</taxon>
        <taxon>Embryophyta</taxon>
        <taxon>Tracheophyta</taxon>
        <taxon>Spermatophyta</taxon>
        <taxon>Magnoliopsida</taxon>
        <taxon>eudicotyledons</taxon>
        <taxon>Gunneridae</taxon>
        <taxon>Pentapetalae</taxon>
        <taxon>rosids</taxon>
        <taxon>fabids</taxon>
        <taxon>Malpighiales</taxon>
        <taxon>Linaceae</taxon>
        <taxon>Linum</taxon>
    </lineage>
</organism>
<proteinExistence type="inferred from homology"/>
<feature type="compositionally biased region" description="Acidic residues" evidence="2">
    <location>
        <begin position="119"/>
        <end position="135"/>
    </location>
</feature>